<comment type="caution">
    <text evidence="1">The sequence shown here is derived from an EMBL/GenBank/DDBJ whole genome shotgun (WGS) entry which is preliminary data.</text>
</comment>
<feature type="non-terminal residue" evidence="1">
    <location>
        <position position="1"/>
    </location>
</feature>
<dbReference type="Proteomes" id="UP000601435">
    <property type="component" value="Unassembled WGS sequence"/>
</dbReference>
<dbReference type="PANTHER" id="PTHR43836">
    <property type="entry name" value="CATECHOL O-METHYLTRANSFERASE 1-RELATED"/>
    <property type="match status" value="1"/>
</dbReference>
<gene>
    <name evidence="1" type="primary">LRTOMT</name>
    <name evidence="1" type="ORF">SNEC2469_LOCUS14427</name>
</gene>
<evidence type="ECO:0000313" key="1">
    <source>
        <dbReference type="EMBL" id="CAE7506012.1"/>
    </source>
</evidence>
<dbReference type="GO" id="GO:0008171">
    <property type="term" value="F:O-methyltransferase activity"/>
    <property type="evidence" value="ECO:0007669"/>
    <property type="project" value="TreeGrafter"/>
</dbReference>
<dbReference type="InterPro" id="IPR029063">
    <property type="entry name" value="SAM-dependent_MTases_sf"/>
</dbReference>
<sequence>GGGHVTSCDVNVQTWPFARELLAWAGVPGSEVELKIGIAGDWLASGQLGEIDVLLLDHRGTVYQEDLKAAEPHLSRHARVLADNVLLPGAPLFLGYIAGRYDVAVHEVPEFRQPELQDWILTCVPKATALAPAEDVRELRQWGEKVD</sequence>
<dbReference type="Gene3D" id="3.40.50.150">
    <property type="entry name" value="Vaccinia Virus protein VP39"/>
    <property type="match status" value="1"/>
</dbReference>
<accession>A0A812SXF7</accession>
<reference evidence="1" key="1">
    <citation type="submission" date="2021-02" db="EMBL/GenBank/DDBJ databases">
        <authorList>
            <person name="Dougan E. K."/>
            <person name="Rhodes N."/>
            <person name="Thang M."/>
            <person name="Chan C."/>
        </authorList>
    </citation>
    <scope>NUCLEOTIDE SEQUENCE</scope>
</reference>
<organism evidence="1 2">
    <name type="scientific">Symbiodinium necroappetens</name>
    <dbReference type="NCBI Taxonomy" id="1628268"/>
    <lineage>
        <taxon>Eukaryota</taxon>
        <taxon>Sar</taxon>
        <taxon>Alveolata</taxon>
        <taxon>Dinophyceae</taxon>
        <taxon>Suessiales</taxon>
        <taxon>Symbiodiniaceae</taxon>
        <taxon>Symbiodinium</taxon>
    </lineage>
</organism>
<feature type="non-terminal residue" evidence="1">
    <location>
        <position position="147"/>
    </location>
</feature>
<protein>
    <submittedName>
        <fullName evidence="1">LRTOMT protein</fullName>
    </submittedName>
</protein>
<dbReference type="SUPFAM" id="SSF53335">
    <property type="entry name" value="S-adenosyl-L-methionine-dependent methyltransferases"/>
    <property type="match status" value="1"/>
</dbReference>
<keyword evidence="2" id="KW-1185">Reference proteome</keyword>
<name>A0A812SXF7_9DINO</name>
<dbReference type="AlphaFoldDB" id="A0A812SXF7"/>
<dbReference type="EMBL" id="CAJNJA010023136">
    <property type="protein sequence ID" value="CAE7506012.1"/>
    <property type="molecule type" value="Genomic_DNA"/>
</dbReference>
<proteinExistence type="predicted"/>
<dbReference type="PANTHER" id="PTHR43836:SF2">
    <property type="entry name" value="CATECHOL O-METHYLTRANSFERASE 1-RELATED"/>
    <property type="match status" value="1"/>
</dbReference>
<dbReference type="OrthoDB" id="186626at2759"/>
<evidence type="ECO:0000313" key="2">
    <source>
        <dbReference type="Proteomes" id="UP000601435"/>
    </source>
</evidence>